<name>A0A2J6PQ41_9HELO</name>
<proteinExistence type="inferred from homology"/>
<dbReference type="OrthoDB" id="427518at2759"/>
<keyword evidence="7" id="KW-0472">Membrane</keyword>
<keyword evidence="5" id="KW-0256">Endoplasmic reticulum</keyword>
<dbReference type="SUPFAM" id="SSF53474">
    <property type="entry name" value="alpha/beta-Hydrolases"/>
    <property type="match status" value="1"/>
</dbReference>
<keyword evidence="10" id="KW-1185">Reference proteome</keyword>
<sequence length="317" mass="35154">MSDFHKWADPGQTDIDIILVHGPGGGPERTWTDDQSGLAWPKDKLAPRFKNARILSFNYEPSLEDFFVLSDAEDSTMERIDNLSANLCRAVQRLEQYSPPKRLVFIAHSLGGLVCANILAKKTDQSLYSDLFEGIAGRCVEIVFLATPFCGNDPEAWEVITEKLCTNAKVERNHCSGAFQVQQAFQNLLANRFSKPAFRVENLVEAGDEDMPNVVVTADSAKLDSAIPVGVEADHQSISKCVDEKNLIFTRILDSLHQVEERAAPFEIVQYGHHFVGAGNAFSGPFMRGDGAAHHTVHHLTFGWGQSNRSSREKPSR</sequence>
<dbReference type="InterPro" id="IPR052374">
    <property type="entry name" value="SERAC1"/>
</dbReference>
<comment type="subcellular location">
    <subcellularLocation>
        <location evidence="2">Endoplasmic reticulum</location>
    </subcellularLocation>
    <subcellularLocation>
        <location evidence="3">Membrane</location>
    </subcellularLocation>
    <subcellularLocation>
        <location evidence="1">Mitochondrion</location>
    </subcellularLocation>
</comment>
<dbReference type="GO" id="GO:0005739">
    <property type="term" value="C:mitochondrion"/>
    <property type="evidence" value="ECO:0007669"/>
    <property type="project" value="UniProtKB-SubCell"/>
</dbReference>
<dbReference type="InterPro" id="IPR029058">
    <property type="entry name" value="AB_hydrolase_fold"/>
</dbReference>
<comment type="similarity">
    <text evidence="4">Belongs to the putative lipase ROG1 family.</text>
</comment>
<dbReference type="InterPro" id="IPR007751">
    <property type="entry name" value="DUF676_lipase-like"/>
</dbReference>
<evidence type="ECO:0000256" key="5">
    <source>
        <dbReference type="ARBA" id="ARBA00022824"/>
    </source>
</evidence>
<dbReference type="AlphaFoldDB" id="A0A2J6PQ41"/>
<evidence type="ECO:0000256" key="2">
    <source>
        <dbReference type="ARBA" id="ARBA00004240"/>
    </source>
</evidence>
<protein>
    <recommendedName>
        <fullName evidence="8">DUF676 domain-containing protein</fullName>
    </recommendedName>
</protein>
<dbReference type="Proteomes" id="UP000235672">
    <property type="component" value="Unassembled WGS sequence"/>
</dbReference>
<evidence type="ECO:0000313" key="10">
    <source>
        <dbReference type="Proteomes" id="UP000235672"/>
    </source>
</evidence>
<gene>
    <name evidence="9" type="ORF">NA56DRAFT_319442</name>
</gene>
<dbReference type="PANTHER" id="PTHR48182">
    <property type="entry name" value="PROTEIN SERAC1"/>
    <property type="match status" value="1"/>
</dbReference>
<accession>A0A2J6PQ41</accession>
<evidence type="ECO:0000313" key="9">
    <source>
        <dbReference type="EMBL" id="PMD16016.1"/>
    </source>
</evidence>
<dbReference type="GO" id="GO:0005783">
    <property type="term" value="C:endoplasmic reticulum"/>
    <property type="evidence" value="ECO:0007669"/>
    <property type="project" value="UniProtKB-SubCell"/>
</dbReference>
<organism evidence="9 10">
    <name type="scientific">Hyaloscypha hepaticicola</name>
    <dbReference type="NCBI Taxonomy" id="2082293"/>
    <lineage>
        <taxon>Eukaryota</taxon>
        <taxon>Fungi</taxon>
        <taxon>Dikarya</taxon>
        <taxon>Ascomycota</taxon>
        <taxon>Pezizomycotina</taxon>
        <taxon>Leotiomycetes</taxon>
        <taxon>Helotiales</taxon>
        <taxon>Hyaloscyphaceae</taxon>
        <taxon>Hyaloscypha</taxon>
    </lineage>
</organism>
<evidence type="ECO:0000259" key="8">
    <source>
        <dbReference type="Pfam" id="PF05057"/>
    </source>
</evidence>
<dbReference type="GO" id="GO:0016020">
    <property type="term" value="C:membrane"/>
    <property type="evidence" value="ECO:0007669"/>
    <property type="project" value="UniProtKB-SubCell"/>
</dbReference>
<evidence type="ECO:0000256" key="7">
    <source>
        <dbReference type="ARBA" id="ARBA00023136"/>
    </source>
</evidence>
<dbReference type="PANTHER" id="PTHR48182:SF2">
    <property type="entry name" value="PROTEIN SERAC1"/>
    <property type="match status" value="1"/>
</dbReference>
<dbReference type="EMBL" id="KZ613508">
    <property type="protein sequence ID" value="PMD16016.1"/>
    <property type="molecule type" value="Genomic_DNA"/>
</dbReference>
<evidence type="ECO:0000256" key="3">
    <source>
        <dbReference type="ARBA" id="ARBA00004370"/>
    </source>
</evidence>
<dbReference type="Pfam" id="PF05057">
    <property type="entry name" value="DUF676"/>
    <property type="match status" value="1"/>
</dbReference>
<evidence type="ECO:0000256" key="6">
    <source>
        <dbReference type="ARBA" id="ARBA00023128"/>
    </source>
</evidence>
<keyword evidence="6" id="KW-0496">Mitochondrion</keyword>
<reference evidence="9 10" key="1">
    <citation type="submission" date="2016-05" db="EMBL/GenBank/DDBJ databases">
        <title>A degradative enzymes factory behind the ericoid mycorrhizal symbiosis.</title>
        <authorList>
            <consortium name="DOE Joint Genome Institute"/>
            <person name="Martino E."/>
            <person name="Morin E."/>
            <person name="Grelet G."/>
            <person name="Kuo A."/>
            <person name="Kohler A."/>
            <person name="Daghino S."/>
            <person name="Barry K."/>
            <person name="Choi C."/>
            <person name="Cichocki N."/>
            <person name="Clum A."/>
            <person name="Copeland A."/>
            <person name="Hainaut M."/>
            <person name="Haridas S."/>
            <person name="Labutti K."/>
            <person name="Lindquist E."/>
            <person name="Lipzen A."/>
            <person name="Khouja H.-R."/>
            <person name="Murat C."/>
            <person name="Ohm R."/>
            <person name="Olson A."/>
            <person name="Spatafora J."/>
            <person name="Veneault-Fourrey C."/>
            <person name="Henrissat B."/>
            <person name="Grigoriev I."/>
            <person name="Martin F."/>
            <person name="Perotto S."/>
        </authorList>
    </citation>
    <scope>NUCLEOTIDE SEQUENCE [LARGE SCALE GENOMIC DNA]</scope>
    <source>
        <strain evidence="9 10">UAMH 7357</strain>
    </source>
</reference>
<evidence type="ECO:0000256" key="4">
    <source>
        <dbReference type="ARBA" id="ARBA00007920"/>
    </source>
</evidence>
<dbReference type="Gene3D" id="3.40.50.1820">
    <property type="entry name" value="alpha/beta hydrolase"/>
    <property type="match status" value="1"/>
</dbReference>
<feature type="domain" description="DUF676" evidence="8">
    <location>
        <begin position="70"/>
        <end position="153"/>
    </location>
</feature>
<evidence type="ECO:0000256" key="1">
    <source>
        <dbReference type="ARBA" id="ARBA00004173"/>
    </source>
</evidence>